<dbReference type="NCBIfam" id="NF002874">
    <property type="entry name" value="PRK03244.1"/>
    <property type="match status" value="1"/>
</dbReference>
<dbReference type="NCBIfam" id="NF002325">
    <property type="entry name" value="PRK01278.1"/>
    <property type="match status" value="1"/>
</dbReference>
<dbReference type="InterPro" id="IPR050103">
    <property type="entry name" value="Class-III_PLP-dep_AT"/>
</dbReference>
<dbReference type="GO" id="GO:0030170">
    <property type="term" value="F:pyridoxal phosphate binding"/>
    <property type="evidence" value="ECO:0007669"/>
    <property type="project" value="InterPro"/>
</dbReference>
<gene>
    <name evidence="6" type="primary">hemL_2</name>
    <name evidence="5" type="synonym">argD</name>
    <name evidence="6" type="ORF">ALNOE001_16710</name>
</gene>
<dbReference type="UniPathway" id="UPA00068">
    <property type="reaction ID" value="UER00109"/>
</dbReference>
<evidence type="ECO:0000313" key="6">
    <source>
        <dbReference type="EMBL" id="RBQ22704.1"/>
    </source>
</evidence>
<comment type="cofactor">
    <cofactor evidence="5">
        <name>pyridoxal 5'-phosphate</name>
        <dbReference type="ChEBI" id="CHEBI:597326"/>
    </cofactor>
    <text evidence="5">Binds 1 pyridoxal phosphate per subunit.</text>
</comment>
<evidence type="ECO:0000256" key="4">
    <source>
        <dbReference type="ARBA" id="ARBA00022898"/>
    </source>
</evidence>
<feature type="modified residue" description="N6-(pyridoxal phosphate)lysine" evidence="5">
    <location>
        <position position="246"/>
    </location>
</feature>
<sequence length="390" mass="42975">MNNKEIIDLDSKYIIQNYGRQPIALSHGEGVIIWDTDGKQYIDFFAGLAVNVLGQSHPKVIKTIQKQAEKLIHVSNVYYTEEQVKLAKKLSEISIFDRVFYANSGAEANEGAIKLARKFTGKGEIISANNSFHGRTLATVTATGQDKYKEPFKPLPTGFMHVPFGDSKAISNAINDDTAAILIEAIQGEGGVVVPPENYLKEVESICKENNVILILDEIQTGFGRIGEMFAYELYGIKPDIITIAKALGNGYPIGGVLARGEVATAFDFGDHGTTFGGNALGCAVAMTVIETIKEENLLENSKTVGEYFKDKLYKLKEKHDFIKDVRGFGLFLALELDQNSSDITDKMLKKGFLINSTAGNVLRFVPPLIIKKDHVDKLIKALDNLFFEI</sequence>
<evidence type="ECO:0000256" key="2">
    <source>
        <dbReference type="ARBA" id="ARBA00022605"/>
    </source>
</evidence>
<comment type="caution">
    <text evidence="6">The sequence shown here is derived from an EMBL/GenBank/DDBJ whole genome shotgun (WGS) entry which is preliminary data.</text>
</comment>
<feature type="binding site" evidence="5">
    <location>
        <position position="132"/>
    </location>
    <ligand>
        <name>pyridoxal 5'-phosphate</name>
        <dbReference type="ChEBI" id="CHEBI:597326"/>
    </ligand>
</feature>
<dbReference type="Gene3D" id="3.90.1150.10">
    <property type="entry name" value="Aspartate Aminotransferase, domain 1"/>
    <property type="match status" value="1"/>
</dbReference>
<dbReference type="Pfam" id="PF00202">
    <property type="entry name" value="Aminotran_3"/>
    <property type="match status" value="1"/>
</dbReference>
<dbReference type="EMBL" id="NIZT01000054">
    <property type="protein sequence ID" value="RBQ22704.1"/>
    <property type="molecule type" value="Genomic_DNA"/>
</dbReference>
<dbReference type="InterPro" id="IPR015422">
    <property type="entry name" value="PyrdxlP-dep_Trfase_small"/>
</dbReference>
<dbReference type="GO" id="GO:0042802">
    <property type="term" value="F:identical protein binding"/>
    <property type="evidence" value="ECO:0007669"/>
    <property type="project" value="TreeGrafter"/>
</dbReference>
<keyword evidence="1 5" id="KW-0032">Aminotransferase</keyword>
<keyword evidence="4 5" id="KW-0663">Pyridoxal phosphate</keyword>
<dbReference type="PIRSF" id="PIRSF000521">
    <property type="entry name" value="Transaminase_4ab_Lys_Orn"/>
    <property type="match status" value="1"/>
</dbReference>
<dbReference type="GO" id="GO:0005737">
    <property type="term" value="C:cytoplasm"/>
    <property type="evidence" value="ECO:0007669"/>
    <property type="project" value="UniProtKB-SubCell"/>
</dbReference>
<evidence type="ECO:0000256" key="1">
    <source>
        <dbReference type="ARBA" id="ARBA00022576"/>
    </source>
</evidence>
<comment type="catalytic activity">
    <reaction evidence="5">
        <text>N(2)-acetyl-L-ornithine + 2-oxoglutarate = N-acetyl-L-glutamate 5-semialdehyde + L-glutamate</text>
        <dbReference type="Rhea" id="RHEA:18049"/>
        <dbReference type="ChEBI" id="CHEBI:16810"/>
        <dbReference type="ChEBI" id="CHEBI:29123"/>
        <dbReference type="ChEBI" id="CHEBI:29985"/>
        <dbReference type="ChEBI" id="CHEBI:57805"/>
        <dbReference type="EC" id="2.6.1.11"/>
    </reaction>
</comment>
<dbReference type="GO" id="GO:0003992">
    <property type="term" value="F:N2-acetyl-L-ornithine:2-oxoglutarate 5-aminotransferase activity"/>
    <property type="evidence" value="ECO:0007669"/>
    <property type="project" value="UniProtKB-UniRule"/>
</dbReference>
<dbReference type="InterPro" id="IPR015421">
    <property type="entry name" value="PyrdxlP-dep_Trfase_major"/>
</dbReference>
<keyword evidence="5" id="KW-0963">Cytoplasm</keyword>
<organism evidence="6 7">
    <name type="scientific">Candidatus Methanobinarius endosymbioticus</name>
    <dbReference type="NCBI Taxonomy" id="2006182"/>
    <lineage>
        <taxon>Archaea</taxon>
        <taxon>Methanobacteriati</taxon>
        <taxon>Methanobacteriota</taxon>
        <taxon>Methanomada group</taxon>
        <taxon>Methanobacteria</taxon>
        <taxon>Methanobacteriales</taxon>
        <taxon>Methanobacteriaceae</taxon>
        <taxon>Candidatus Methanobinarius</taxon>
    </lineage>
</organism>
<comment type="miscellaneous">
    <text evidence="5">May also have succinyldiaminopimelate aminotransferase activity, thus carrying out the corresponding step in lysine biosynthesis.</text>
</comment>
<proteinExistence type="inferred from homology"/>
<dbReference type="AlphaFoldDB" id="A0A366MAS8"/>
<dbReference type="InterPro" id="IPR004636">
    <property type="entry name" value="AcOrn/SuccOrn_fam"/>
</dbReference>
<feature type="binding site" evidence="5">
    <location>
        <position position="275"/>
    </location>
    <ligand>
        <name>pyridoxal 5'-phosphate</name>
        <dbReference type="ChEBI" id="CHEBI:597326"/>
    </ligand>
</feature>
<dbReference type="PANTHER" id="PTHR11986:SF79">
    <property type="entry name" value="ACETYLORNITHINE AMINOTRANSFERASE, MITOCHONDRIAL"/>
    <property type="match status" value="1"/>
</dbReference>
<accession>A0A366MAS8</accession>
<feature type="binding site" evidence="5">
    <location>
        <position position="135"/>
    </location>
    <ligand>
        <name>N(2)-acetyl-L-ornithine</name>
        <dbReference type="ChEBI" id="CHEBI:57805"/>
    </ligand>
</feature>
<dbReference type="FunFam" id="3.40.640.10:FF:000004">
    <property type="entry name" value="Acetylornithine aminotransferase"/>
    <property type="match status" value="1"/>
</dbReference>
<dbReference type="CDD" id="cd00610">
    <property type="entry name" value="OAT_like"/>
    <property type="match status" value="1"/>
</dbReference>
<dbReference type="GO" id="GO:0006526">
    <property type="term" value="P:L-arginine biosynthetic process"/>
    <property type="evidence" value="ECO:0007669"/>
    <property type="project" value="UniProtKB-UniRule"/>
</dbReference>
<comment type="subcellular location">
    <subcellularLocation>
        <location evidence="5">Cytoplasm</location>
    </subcellularLocation>
</comment>
<keyword evidence="2 5" id="KW-0028">Amino-acid biosynthesis</keyword>
<dbReference type="InterPro" id="IPR049704">
    <property type="entry name" value="Aminotrans_3_PPA_site"/>
</dbReference>
<name>A0A366MAS8_9EURY</name>
<dbReference type="NCBIfam" id="TIGR00707">
    <property type="entry name" value="argD"/>
    <property type="match status" value="1"/>
</dbReference>
<keyword evidence="3 5" id="KW-0808">Transferase</keyword>
<dbReference type="EC" id="2.6.1.11" evidence="5"/>
<dbReference type="PROSITE" id="PS00600">
    <property type="entry name" value="AA_TRANSFER_CLASS_3"/>
    <property type="match status" value="1"/>
</dbReference>
<dbReference type="Gene3D" id="3.40.640.10">
    <property type="entry name" value="Type I PLP-dependent aspartate aminotransferase-like (Major domain)"/>
    <property type="match status" value="1"/>
</dbReference>
<comment type="subunit">
    <text evidence="5">Homodimer.</text>
</comment>
<keyword evidence="5" id="KW-0055">Arginine biosynthesis</keyword>
<evidence type="ECO:0000313" key="7">
    <source>
        <dbReference type="Proteomes" id="UP000253099"/>
    </source>
</evidence>
<dbReference type="InterPro" id="IPR015424">
    <property type="entry name" value="PyrdxlP-dep_Trfase"/>
</dbReference>
<keyword evidence="7" id="KW-1185">Reference proteome</keyword>
<dbReference type="PANTHER" id="PTHR11986">
    <property type="entry name" value="AMINOTRANSFERASE CLASS III"/>
    <property type="match status" value="1"/>
</dbReference>
<keyword evidence="6" id="KW-0413">Isomerase</keyword>
<protein>
    <recommendedName>
        <fullName evidence="5">Acetylornithine aminotransferase</fullName>
        <shortName evidence="5">ACOAT</shortName>
        <ecNumber evidence="5">2.6.1.11</ecNumber>
    </recommendedName>
</protein>
<evidence type="ECO:0000256" key="3">
    <source>
        <dbReference type="ARBA" id="ARBA00022679"/>
    </source>
</evidence>
<dbReference type="HAMAP" id="MF_01107">
    <property type="entry name" value="ArgD_aminotrans_3"/>
    <property type="match status" value="1"/>
</dbReference>
<feature type="binding site" evidence="5">
    <location>
        <begin position="217"/>
        <end position="220"/>
    </location>
    <ligand>
        <name>pyridoxal 5'-phosphate</name>
        <dbReference type="ChEBI" id="CHEBI:597326"/>
    </ligand>
</feature>
<dbReference type="Proteomes" id="UP000253099">
    <property type="component" value="Unassembled WGS sequence"/>
</dbReference>
<dbReference type="InterPro" id="IPR005814">
    <property type="entry name" value="Aminotrans_3"/>
</dbReference>
<comment type="pathway">
    <text evidence="5">Amino-acid biosynthesis; L-arginine biosynthesis; N(2)-acetyl-L-ornithine from L-glutamate: step 4/4.</text>
</comment>
<dbReference type="GO" id="GO:0016853">
    <property type="term" value="F:isomerase activity"/>
    <property type="evidence" value="ECO:0007669"/>
    <property type="project" value="UniProtKB-KW"/>
</dbReference>
<evidence type="ECO:0000256" key="5">
    <source>
        <dbReference type="HAMAP-Rule" id="MF_01107"/>
    </source>
</evidence>
<reference evidence="6 7" key="1">
    <citation type="submission" date="2018-06" db="EMBL/GenBank/DDBJ databases">
        <title>Genomic insight into two independent archaeal endosymbiosis events.</title>
        <authorList>
            <person name="Lind A.E."/>
            <person name="Lewis W.H."/>
            <person name="Spang A."/>
            <person name="Guy L."/>
            <person name="Embley M.T."/>
            <person name="Ettema T.J.G."/>
        </authorList>
    </citation>
    <scope>NUCLEOTIDE SEQUENCE [LARGE SCALE GENOMIC DNA]</scope>
    <source>
        <strain evidence="6">NOE</strain>
    </source>
</reference>
<comment type="similarity">
    <text evidence="5">Belongs to the class-III pyridoxal-phosphate-dependent aminotransferase family. ArgD subfamily.</text>
</comment>
<dbReference type="SUPFAM" id="SSF53383">
    <property type="entry name" value="PLP-dependent transferases"/>
    <property type="match status" value="1"/>
</dbReference>
<feature type="binding site" evidence="5">
    <location>
        <begin position="105"/>
        <end position="106"/>
    </location>
    <ligand>
        <name>pyridoxal 5'-phosphate</name>
        <dbReference type="ChEBI" id="CHEBI:597326"/>
    </ligand>
</feature>
<feature type="binding site" evidence="5">
    <location>
        <position position="274"/>
    </location>
    <ligand>
        <name>N(2)-acetyl-L-ornithine</name>
        <dbReference type="ChEBI" id="CHEBI:57805"/>
    </ligand>
</feature>